<name>A0A7L8A0H8_PHODP</name>
<reference evidence="1 2" key="1">
    <citation type="submission" date="2020-09" db="EMBL/GenBank/DDBJ databases">
        <title>Complete, closed and curated genome sequences of Photobacterium damselae subsp. piscicida isolates from Australia indicate localised evolution and additional plasmid-borne pathogenicity mechanisms.</title>
        <authorList>
            <person name="Baseggio L."/>
            <person name="Silayeva O."/>
            <person name="Buller N."/>
            <person name="Landos M."/>
            <person name="Engelstaedter J."/>
            <person name="Barnes A.C."/>
        </authorList>
    </citation>
    <scope>NUCLEOTIDE SEQUENCE [LARGE SCALE GENOMIC DNA]</scope>
    <source>
        <strain evidence="1 2">AS-16-0540-1</strain>
    </source>
</reference>
<dbReference type="EMBL" id="CP061854">
    <property type="protein sequence ID" value="QOD55588.1"/>
    <property type="molecule type" value="Genomic_DNA"/>
</dbReference>
<dbReference type="AlphaFoldDB" id="A0A7L8A0H8"/>
<gene>
    <name evidence="1" type="ORF">IC627_09550</name>
</gene>
<sequence>MKYDIFKTKYQTILSDKKTMKMLKSMFGHVPSFEEFLIEDSLLANQLDDTLGINTNAEELFFEKSRKLVFVNKSIVEMLNRAKFTSNLNATIKPPKGFETFALCFEKDTYIKVNGQSIKLYPCQITVLAEEEMYQQVHVPFGDLTGMNIQRNPDINISITVSYKIKDVTYRSCVDVSEIISKLDQGVAESGELSSLIDQRLNDVEQLTTNTLMKIAVQLLIFNNATDNKYLVKGFPAASKFRLPTSTTRDYWTASHFAYEPSIKVSEHIRSAHFRNLQHEKFYKGDFEKVEKGSRWILVSESFVGNSKTFTQNAKSD</sequence>
<evidence type="ECO:0000313" key="1">
    <source>
        <dbReference type="EMBL" id="QOD55588.1"/>
    </source>
</evidence>
<proteinExistence type="predicted"/>
<organism evidence="1 2">
    <name type="scientific">Photobacterium damsela subsp. piscicida</name>
    <name type="common">Pasteurella piscicida</name>
    <dbReference type="NCBI Taxonomy" id="38294"/>
    <lineage>
        <taxon>Bacteria</taxon>
        <taxon>Pseudomonadati</taxon>
        <taxon>Pseudomonadota</taxon>
        <taxon>Gammaproteobacteria</taxon>
        <taxon>Vibrionales</taxon>
        <taxon>Vibrionaceae</taxon>
        <taxon>Photobacterium</taxon>
    </lineage>
</organism>
<evidence type="ECO:0000313" key="2">
    <source>
        <dbReference type="Proteomes" id="UP000516656"/>
    </source>
</evidence>
<accession>A0A7L8A0H8</accession>
<dbReference type="RefSeq" id="WP_191169282.1">
    <property type="nucleotide sequence ID" value="NZ_CP061861.1"/>
</dbReference>
<dbReference type="Proteomes" id="UP000516656">
    <property type="component" value="Chromosome 1"/>
</dbReference>
<protein>
    <submittedName>
        <fullName evidence="1">Uncharacterized protein</fullName>
    </submittedName>
</protein>